<keyword evidence="2" id="KW-1185">Reference proteome</keyword>
<evidence type="ECO:0000313" key="2">
    <source>
        <dbReference type="Proteomes" id="UP001595722"/>
    </source>
</evidence>
<proteinExistence type="predicted"/>
<organism evidence="1 2">
    <name type="scientific">Bacterioplanoides pacificum</name>
    <dbReference type="NCBI Taxonomy" id="1171596"/>
    <lineage>
        <taxon>Bacteria</taxon>
        <taxon>Pseudomonadati</taxon>
        <taxon>Pseudomonadota</taxon>
        <taxon>Gammaproteobacteria</taxon>
        <taxon>Oceanospirillales</taxon>
        <taxon>Oceanospirillaceae</taxon>
        <taxon>Bacterioplanoides</taxon>
    </lineage>
</organism>
<accession>A0ABV7VMH1</accession>
<protein>
    <submittedName>
        <fullName evidence="1">Uncharacterized protein</fullName>
    </submittedName>
</protein>
<comment type="caution">
    <text evidence="1">The sequence shown here is derived from an EMBL/GenBank/DDBJ whole genome shotgun (WGS) entry which is preliminary data.</text>
</comment>
<sequence length="54" mass="6065">MKILHADTLVVNGIDSQTNAHQASNSRWRRKISVCLADVFIFLCRVIELGEHGT</sequence>
<dbReference type="Proteomes" id="UP001595722">
    <property type="component" value="Unassembled WGS sequence"/>
</dbReference>
<gene>
    <name evidence="1" type="ORF">ACFOMG_01230</name>
</gene>
<evidence type="ECO:0000313" key="1">
    <source>
        <dbReference type="EMBL" id="MFC3678731.1"/>
    </source>
</evidence>
<dbReference type="EMBL" id="JBHRYB010000001">
    <property type="protein sequence ID" value="MFC3678731.1"/>
    <property type="molecule type" value="Genomic_DNA"/>
</dbReference>
<name>A0ABV7VMH1_9GAMM</name>
<reference evidence="2" key="1">
    <citation type="journal article" date="2019" name="Int. J. Syst. Evol. Microbiol.">
        <title>The Global Catalogue of Microorganisms (GCM) 10K type strain sequencing project: providing services to taxonomists for standard genome sequencing and annotation.</title>
        <authorList>
            <consortium name="The Broad Institute Genomics Platform"/>
            <consortium name="The Broad Institute Genome Sequencing Center for Infectious Disease"/>
            <person name="Wu L."/>
            <person name="Ma J."/>
        </authorList>
    </citation>
    <scope>NUCLEOTIDE SEQUENCE [LARGE SCALE GENOMIC DNA]</scope>
    <source>
        <strain evidence="2">KCTC 42424</strain>
    </source>
</reference>